<comment type="caution">
    <text evidence="4">The sequence shown here is derived from an EMBL/GenBank/DDBJ whole genome shotgun (WGS) entry which is preliminary data.</text>
</comment>
<proteinExistence type="predicted"/>
<feature type="domain" description="Acyltransferase 3" evidence="3">
    <location>
        <begin position="196"/>
        <end position="617"/>
    </location>
</feature>
<feature type="transmembrane region" description="Helical" evidence="1">
    <location>
        <begin position="282"/>
        <end position="303"/>
    </location>
</feature>
<dbReference type="Proteomes" id="UP000187209">
    <property type="component" value="Unassembled WGS sequence"/>
</dbReference>
<evidence type="ECO:0000313" key="5">
    <source>
        <dbReference type="Proteomes" id="UP000187209"/>
    </source>
</evidence>
<sequence length="633" mass="72964">MAWWIFILSLLTISTLGDIQACQKDLNDIINNSPNDFGMLVYYSGRDLNDYGQYYECSKLDYARYVIITLQIDIISVALGICGPKSCEPNDYKENLLSLLNKYPVAQNLVNVDSINVKDPKHESNAPFTTGAITAMIFFGTLVLIIIMGTIIERKSQANPDKRLRGWRSLLVCFSFTANLTKLTAYPEKYDNLQLFNGVRVIAMVSISFGHSFLTALSSPSINPLRAFDIVNGFWHHFVYYALYSVDFFFVMAGFLLAYLSLGELQRRKGRMNWLMFIIHRIIRICPIYFSVYFFFLTLYPLMGSGPGWQVLSNKNNYSCEKYWWSVPLFINNFIPDNRYSCMAWSWFIANDMQFYIFSPVILILHYKNKIYGYCALILLLIVNVVVTVVISSENDYNPGVRYGLFNTDQFLHSYIRPYFRMNSYIIGMMLGFVYKGYKEAIEAVKERTEIEMQPNEELLGSNVSRRHLGKGSIEVMLIGWTRVRFYRIAAYIVGLTLITAVVFGPYNFSNNGVDYWTKGQKLFYIGSEHLFVALGFVFCIVPMIEGHGGWMLSFLTSKYFAVAAKISFSYYLIHPMIILFYIYSHDQSVYIQDLIITYPWVTTVIISTFISIFTTLAIESPMLALEKKVFGR</sequence>
<dbReference type="PANTHER" id="PTHR11161:SF0">
    <property type="entry name" value="O-ACYLTRANSFERASE LIKE PROTEIN"/>
    <property type="match status" value="1"/>
</dbReference>
<keyword evidence="1" id="KW-0472">Membrane</keyword>
<dbReference type="InterPro" id="IPR052728">
    <property type="entry name" value="O2_lipid_transport_reg"/>
</dbReference>
<feature type="transmembrane region" description="Helical" evidence="1">
    <location>
        <begin position="596"/>
        <end position="619"/>
    </location>
</feature>
<organism evidence="4 5">
    <name type="scientific">Stentor coeruleus</name>
    <dbReference type="NCBI Taxonomy" id="5963"/>
    <lineage>
        <taxon>Eukaryota</taxon>
        <taxon>Sar</taxon>
        <taxon>Alveolata</taxon>
        <taxon>Ciliophora</taxon>
        <taxon>Postciliodesmatophora</taxon>
        <taxon>Heterotrichea</taxon>
        <taxon>Heterotrichida</taxon>
        <taxon>Stentoridae</taxon>
        <taxon>Stentor</taxon>
    </lineage>
</organism>
<feature type="transmembrane region" description="Helical" evidence="1">
    <location>
        <begin position="563"/>
        <end position="584"/>
    </location>
</feature>
<evidence type="ECO:0000256" key="1">
    <source>
        <dbReference type="SAM" id="Phobius"/>
    </source>
</evidence>
<gene>
    <name evidence="4" type="ORF">SteCoe_19856</name>
</gene>
<keyword evidence="1" id="KW-0812">Transmembrane</keyword>
<feature type="transmembrane region" description="Helical" evidence="1">
    <location>
        <begin position="344"/>
        <end position="364"/>
    </location>
</feature>
<feature type="transmembrane region" description="Helical" evidence="1">
    <location>
        <begin position="199"/>
        <end position="218"/>
    </location>
</feature>
<feature type="transmembrane region" description="Helical" evidence="1">
    <location>
        <begin position="486"/>
        <end position="504"/>
    </location>
</feature>
<accession>A0A1R2BTS9</accession>
<feature type="transmembrane region" description="Helical" evidence="1">
    <location>
        <begin position="238"/>
        <end position="262"/>
    </location>
</feature>
<protein>
    <recommendedName>
        <fullName evidence="3">Acyltransferase 3 domain-containing protein</fullName>
    </recommendedName>
</protein>
<keyword evidence="1" id="KW-1133">Transmembrane helix</keyword>
<dbReference type="Pfam" id="PF01757">
    <property type="entry name" value="Acyl_transf_3"/>
    <property type="match status" value="1"/>
</dbReference>
<feature type="transmembrane region" description="Helical" evidence="1">
    <location>
        <begin position="128"/>
        <end position="152"/>
    </location>
</feature>
<evidence type="ECO:0000256" key="2">
    <source>
        <dbReference type="SAM" id="SignalP"/>
    </source>
</evidence>
<keyword evidence="2" id="KW-0732">Signal</keyword>
<evidence type="ECO:0000259" key="3">
    <source>
        <dbReference type="Pfam" id="PF01757"/>
    </source>
</evidence>
<name>A0A1R2BTS9_9CILI</name>
<reference evidence="4 5" key="1">
    <citation type="submission" date="2016-11" db="EMBL/GenBank/DDBJ databases">
        <title>The macronuclear genome of Stentor coeruleus: a giant cell with tiny introns.</title>
        <authorList>
            <person name="Slabodnick M."/>
            <person name="Ruby J.G."/>
            <person name="Reiff S.B."/>
            <person name="Swart E.C."/>
            <person name="Gosai S."/>
            <person name="Prabakaran S."/>
            <person name="Witkowska E."/>
            <person name="Larue G.E."/>
            <person name="Fisher S."/>
            <person name="Freeman R.M."/>
            <person name="Gunawardena J."/>
            <person name="Chu W."/>
            <person name="Stover N.A."/>
            <person name="Gregory B.D."/>
            <person name="Nowacki M."/>
            <person name="Derisi J."/>
            <person name="Roy S.W."/>
            <person name="Marshall W.F."/>
            <person name="Sood P."/>
        </authorList>
    </citation>
    <scope>NUCLEOTIDE SEQUENCE [LARGE SCALE GENOMIC DNA]</scope>
    <source>
        <strain evidence="4">WM001</strain>
    </source>
</reference>
<feature type="signal peptide" evidence="2">
    <location>
        <begin position="1"/>
        <end position="17"/>
    </location>
</feature>
<dbReference type="InterPro" id="IPR002656">
    <property type="entry name" value="Acyl_transf_3_dom"/>
</dbReference>
<dbReference type="OrthoDB" id="292729at2759"/>
<keyword evidence="5" id="KW-1185">Reference proteome</keyword>
<dbReference type="PANTHER" id="PTHR11161">
    <property type="entry name" value="O-ACYLTRANSFERASE"/>
    <property type="match status" value="1"/>
</dbReference>
<feature type="transmembrane region" description="Helical" evidence="1">
    <location>
        <begin position="371"/>
        <end position="391"/>
    </location>
</feature>
<dbReference type="EMBL" id="MPUH01000444">
    <property type="protein sequence ID" value="OMJ79985.1"/>
    <property type="molecule type" value="Genomic_DNA"/>
</dbReference>
<feature type="chain" id="PRO_5013204036" description="Acyltransferase 3 domain-containing protein" evidence="2">
    <location>
        <begin position="18"/>
        <end position="633"/>
    </location>
</feature>
<evidence type="ECO:0000313" key="4">
    <source>
        <dbReference type="EMBL" id="OMJ79985.1"/>
    </source>
</evidence>
<dbReference type="AlphaFoldDB" id="A0A1R2BTS9"/>
<feature type="transmembrane region" description="Helical" evidence="1">
    <location>
        <begin position="524"/>
        <end position="542"/>
    </location>
</feature>
<dbReference type="GO" id="GO:0016747">
    <property type="term" value="F:acyltransferase activity, transferring groups other than amino-acyl groups"/>
    <property type="evidence" value="ECO:0007669"/>
    <property type="project" value="InterPro"/>
</dbReference>